<evidence type="ECO:0000256" key="3">
    <source>
        <dbReference type="ARBA" id="ARBA00023242"/>
    </source>
</evidence>
<evidence type="ECO:0000256" key="4">
    <source>
        <dbReference type="SAM" id="MobiDB-lite"/>
    </source>
</evidence>
<dbReference type="AlphaFoldDB" id="A0A1D3CW81"/>
<evidence type="ECO:0000313" key="5">
    <source>
        <dbReference type="EMBL" id="OEH75467.1"/>
    </source>
</evidence>
<evidence type="ECO:0000256" key="1">
    <source>
        <dbReference type="ARBA" id="ARBA00004123"/>
    </source>
</evidence>
<sequence length="400" mass="43082">MPPAQPGVIESASGAAATCFGEEELSPSSTACFPDPPHLDRSKCSGGTEADQKHATAPLLAAEELRCTHSASSDRPQTEFVEEAALSSGGFLLEDSEEKQQPTGLQEHQERAAAAGREEENETEKSAPEVKRHRTATSPQLRSASANFRAAHERLQSTLDAAECSHPEHSLDAALDTHQTAALHLQGDSGCPLDSQELATLFEDLEAADEGRDCSFPASLPGANGGGTRCSHPPAVPVDAAAYTSLLGGSLSGAGARRSEQASKPATCYSQQQAAALFCLSEQLLRQEAAAGRLTVREQPNPHSSSFRPMRLYDAKEVEDLAVQIWGSLEGARAARERRIEERWQRKKRGTVPQPFTAAAKRKRKGLAAVQEEQAQLQATELYVCRQPARRDTEAKWEKV</sequence>
<proteinExistence type="predicted"/>
<feature type="region of interest" description="Disordered" evidence="4">
    <location>
        <begin position="21"/>
        <end position="57"/>
    </location>
</feature>
<feature type="region of interest" description="Disordered" evidence="4">
    <location>
        <begin position="96"/>
        <end position="143"/>
    </location>
</feature>
<dbReference type="GO" id="GO:0005634">
    <property type="term" value="C:nucleus"/>
    <property type="evidence" value="ECO:0007669"/>
    <property type="project" value="UniProtKB-SubCell"/>
</dbReference>
<gene>
    <name evidence="5" type="ORF">cyc_02021</name>
</gene>
<dbReference type="InterPro" id="IPR037129">
    <property type="entry name" value="XPA_sf"/>
</dbReference>
<evidence type="ECO:0000313" key="6">
    <source>
        <dbReference type="Proteomes" id="UP000095192"/>
    </source>
</evidence>
<keyword evidence="3" id="KW-0539">Nucleus</keyword>
<dbReference type="Proteomes" id="UP000095192">
    <property type="component" value="Unassembled WGS sequence"/>
</dbReference>
<accession>A0A1D3CW81</accession>
<dbReference type="EMBL" id="JROU02001717">
    <property type="protein sequence ID" value="OEH75467.1"/>
    <property type="molecule type" value="Genomic_DNA"/>
</dbReference>
<keyword evidence="6" id="KW-1185">Reference proteome</keyword>
<dbReference type="Gene3D" id="3.90.530.10">
    <property type="entry name" value="XPA C-terminal domain"/>
    <property type="match status" value="1"/>
</dbReference>
<comment type="caution">
    <text evidence="5">The sequence shown here is derived from an EMBL/GenBank/DDBJ whole genome shotgun (WGS) entry which is preliminary data.</text>
</comment>
<dbReference type="InParanoid" id="A0A1D3CW81"/>
<comment type="subcellular location">
    <subcellularLocation>
        <location evidence="1">Nucleus</location>
    </subcellularLocation>
</comment>
<evidence type="ECO:0000256" key="2">
    <source>
        <dbReference type="ARBA" id="ARBA00022833"/>
    </source>
</evidence>
<keyword evidence="2" id="KW-0862">Zinc</keyword>
<protein>
    <submittedName>
        <fullName evidence="5">Uncharacterized protein</fullName>
    </submittedName>
</protein>
<dbReference type="VEuPathDB" id="ToxoDB:LOC34618931"/>
<name>A0A1D3CW81_9EIME</name>
<dbReference type="SUPFAM" id="SSF46955">
    <property type="entry name" value="Putative DNA-binding domain"/>
    <property type="match status" value="1"/>
</dbReference>
<dbReference type="InterPro" id="IPR009061">
    <property type="entry name" value="DNA-bd_dom_put_sf"/>
</dbReference>
<organism evidence="5 6">
    <name type="scientific">Cyclospora cayetanensis</name>
    <dbReference type="NCBI Taxonomy" id="88456"/>
    <lineage>
        <taxon>Eukaryota</taxon>
        <taxon>Sar</taxon>
        <taxon>Alveolata</taxon>
        <taxon>Apicomplexa</taxon>
        <taxon>Conoidasida</taxon>
        <taxon>Coccidia</taxon>
        <taxon>Eucoccidiorida</taxon>
        <taxon>Eimeriorina</taxon>
        <taxon>Eimeriidae</taxon>
        <taxon>Cyclospora</taxon>
    </lineage>
</organism>
<dbReference type="VEuPathDB" id="ToxoDB:cyc_02021"/>
<dbReference type="CDD" id="cd21075">
    <property type="entry name" value="DBD_XPA-like"/>
    <property type="match status" value="1"/>
</dbReference>
<reference evidence="5 6" key="1">
    <citation type="journal article" date="2016" name="BMC Genomics">
        <title>Comparative genomics reveals Cyclospora cayetanensis possesses coccidia-like metabolism and invasion components but unique surface antigens.</title>
        <authorList>
            <person name="Liu S."/>
            <person name="Wang L."/>
            <person name="Zheng H."/>
            <person name="Xu Z."/>
            <person name="Roellig D.M."/>
            <person name="Li N."/>
            <person name="Frace M.A."/>
            <person name="Tang K."/>
            <person name="Arrowood M.J."/>
            <person name="Moss D.M."/>
            <person name="Zhang L."/>
            <person name="Feng Y."/>
            <person name="Xiao L."/>
        </authorList>
    </citation>
    <scope>NUCLEOTIDE SEQUENCE [LARGE SCALE GENOMIC DNA]</scope>
    <source>
        <strain evidence="5 6">CHN_HEN01</strain>
    </source>
</reference>